<proteinExistence type="predicted"/>
<dbReference type="EMBL" id="JAFFGU010000001">
    <property type="protein sequence ID" value="MBM7276956.1"/>
    <property type="molecule type" value="Genomic_DNA"/>
</dbReference>
<dbReference type="Gene3D" id="3.10.20.30">
    <property type="match status" value="1"/>
</dbReference>
<dbReference type="GO" id="GO:0016491">
    <property type="term" value="F:oxidoreductase activity"/>
    <property type="evidence" value="ECO:0007669"/>
    <property type="project" value="UniProtKB-KW"/>
</dbReference>
<dbReference type="InterPro" id="IPR050415">
    <property type="entry name" value="MRET"/>
</dbReference>
<keyword evidence="7" id="KW-0408">Iron</keyword>
<dbReference type="CDD" id="cd00207">
    <property type="entry name" value="fer2"/>
    <property type="match status" value="1"/>
</dbReference>
<dbReference type="InterPro" id="IPR017927">
    <property type="entry name" value="FAD-bd_FR_type"/>
</dbReference>
<evidence type="ECO:0000256" key="1">
    <source>
        <dbReference type="ARBA" id="ARBA00001974"/>
    </source>
</evidence>
<accession>A0AAW4G1A0</accession>
<dbReference type="SUPFAM" id="SSF63380">
    <property type="entry name" value="Riboflavin synthase domain-like"/>
    <property type="match status" value="1"/>
</dbReference>
<evidence type="ECO:0000256" key="7">
    <source>
        <dbReference type="ARBA" id="ARBA00023004"/>
    </source>
</evidence>
<keyword evidence="3" id="KW-0001">2Fe-2S</keyword>
<dbReference type="InterPro" id="IPR001433">
    <property type="entry name" value="OxRdtase_FAD/NAD-bd"/>
</dbReference>
<dbReference type="Gene3D" id="3.40.50.80">
    <property type="entry name" value="Nucleotide-binding domain of ferredoxin-NADP reductase (FNR) module"/>
    <property type="match status" value="1"/>
</dbReference>
<dbReference type="GO" id="GO:0050660">
    <property type="term" value="F:flavin adenine dinucleotide binding"/>
    <property type="evidence" value="ECO:0007669"/>
    <property type="project" value="TreeGrafter"/>
</dbReference>
<dbReference type="InterPro" id="IPR012675">
    <property type="entry name" value="Beta-grasp_dom_sf"/>
</dbReference>
<protein>
    <submittedName>
        <fullName evidence="11">Ferredoxin--NADP reductase</fullName>
    </submittedName>
</protein>
<reference evidence="11" key="1">
    <citation type="submission" date="2021-02" db="EMBL/GenBank/DDBJ databases">
        <title>Taxonomy, biology and ecology of Rhodococcus bacteria occurring in California pistachio and other woody hosts as revealed by genome sequence analyses.</title>
        <authorList>
            <person name="Riely B."/>
            <person name="Gai Y."/>
        </authorList>
    </citation>
    <scope>NUCLEOTIDE SEQUENCE</scope>
    <source>
        <strain evidence="11">BP-295</strain>
    </source>
</reference>
<dbReference type="Pfam" id="PF00111">
    <property type="entry name" value="Fer2"/>
    <property type="match status" value="1"/>
</dbReference>
<dbReference type="InterPro" id="IPR017938">
    <property type="entry name" value="Riboflavin_synthase-like_b-brl"/>
</dbReference>
<evidence type="ECO:0000256" key="8">
    <source>
        <dbReference type="ARBA" id="ARBA00023014"/>
    </source>
</evidence>
<evidence type="ECO:0000256" key="3">
    <source>
        <dbReference type="ARBA" id="ARBA00022714"/>
    </source>
</evidence>
<evidence type="ECO:0000313" key="11">
    <source>
        <dbReference type="EMBL" id="MBM7276956.1"/>
    </source>
</evidence>
<dbReference type="InterPro" id="IPR036010">
    <property type="entry name" value="2Fe-2S_ferredoxin-like_sf"/>
</dbReference>
<dbReference type="Proteomes" id="UP001195196">
    <property type="component" value="Unassembled WGS sequence"/>
</dbReference>
<feature type="domain" description="2Fe-2S ferredoxin-type" evidence="9">
    <location>
        <begin position="260"/>
        <end position="347"/>
    </location>
</feature>
<dbReference type="PRINTS" id="PR00409">
    <property type="entry name" value="PHDIOXRDTASE"/>
</dbReference>
<name>A0AAW4G1A0_GORRU</name>
<dbReference type="PROSITE" id="PS00197">
    <property type="entry name" value="2FE2S_FER_1"/>
    <property type="match status" value="1"/>
</dbReference>
<dbReference type="InterPro" id="IPR006058">
    <property type="entry name" value="2Fe2S_fd_BS"/>
</dbReference>
<dbReference type="InterPro" id="IPR001041">
    <property type="entry name" value="2Fe-2S_ferredoxin-type"/>
</dbReference>
<dbReference type="SUPFAM" id="SSF52343">
    <property type="entry name" value="Ferredoxin reductase-like, C-terminal NADP-linked domain"/>
    <property type="match status" value="1"/>
</dbReference>
<dbReference type="PANTHER" id="PTHR47354">
    <property type="entry name" value="NADH OXIDOREDUCTASE HCR"/>
    <property type="match status" value="1"/>
</dbReference>
<keyword evidence="6" id="KW-0560">Oxidoreductase</keyword>
<organism evidence="11 12">
    <name type="scientific">Gordonia rubripertincta</name>
    <name type="common">Rhodococcus corallinus</name>
    <dbReference type="NCBI Taxonomy" id="36822"/>
    <lineage>
        <taxon>Bacteria</taxon>
        <taxon>Bacillati</taxon>
        <taxon>Actinomycetota</taxon>
        <taxon>Actinomycetes</taxon>
        <taxon>Mycobacteriales</taxon>
        <taxon>Gordoniaceae</taxon>
        <taxon>Gordonia</taxon>
    </lineage>
</organism>
<sequence>MTIPTTTTIGHELDVAEVISETADSKSFVLRPPADLRDRFDYLPGQFLTVRVPSERTGHVARSYSLSSAPGIDDELKITVKRTTDGYASNWLCDNVLPGDRMTVLPPAGTFTHTAHDADVLLFAAGSGVTPVMSILKTALVRSDRSVVLVYANRDRGSIIFRSELEDLAARFADRLTVHHWLDDEHGFPSVERVATVAGDNGTREVFVCGPQPFMDTVRAGTSTAGVPAERFHQEVFVSLTGDPFAVRPAVDDSASGDAVPAVVHLDGVAHEFDWPAGQTLVDVLLGRGVDVPFSCMSGECGSCACTVVSGKVVMNDTGILDPADLAEGYILGCQSRPDSGPVEIEF</sequence>
<dbReference type="Pfam" id="PF00970">
    <property type="entry name" value="FAD_binding_6"/>
    <property type="match status" value="1"/>
</dbReference>
<dbReference type="Pfam" id="PF00175">
    <property type="entry name" value="NAD_binding_1"/>
    <property type="match status" value="1"/>
</dbReference>
<dbReference type="PRINTS" id="PR00371">
    <property type="entry name" value="FPNCR"/>
</dbReference>
<keyword evidence="5" id="KW-0274">FAD</keyword>
<keyword evidence="8" id="KW-0411">Iron-sulfur</keyword>
<evidence type="ECO:0000259" key="10">
    <source>
        <dbReference type="PROSITE" id="PS51384"/>
    </source>
</evidence>
<keyword evidence="2" id="KW-0285">Flavoprotein</keyword>
<dbReference type="RefSeq" id="WP_204717446.1">
    <property type="nucleotide sequence ID" value="NZ_JAFFGU010000001.1"/>
</dbReference>
<gene>
    <name evidence="11" type="ORF">JTZ10_04220</name>
</gene>
<evidence type="ECO:0000256" key="2">
    <source>
        <dbReference type="ARBA" id="ARBA00022630"/>
    </source>
</evidence>
<dbReference type="InterPro" id="IPR008333">
    <property type="entry name" value="Cbr1-like_FAD-bd_dom"/>
</dbReference>
<dbReference type="AlphaFoldDB" id="A0AAW4G1A0"/>
<evidence type="ECO:0000256" key="6">
    <source>
        <dbReference type="ARBA" id="ARBA00023002"/>
    </source>
</evidence>
<dbReference type="InterPro" id="IPR039261">
    <property type="entry name" value="FNR_nucleotide-bd"/>
</dbReference>
<dbReference type="PROSITE" id="PS51085">
    <property type="entry name" value="2FE2S_FER_2"/>
    <property type="match status" value="1"/>
</dbReference>
<dbReference type="CDD" id="cd06214">
    <property type="entry name" value="PA_degradation_oxidoreductase_like"/>
    <property type="match status" value="1"/>
</dbReference>
<evidence type="ECO:0000256" key="4">
    <source>
        <dbReference type="ARBA" id="ARBA00022723"/>
    </source>
</evidence>
<keyword evidence="4" id="KW-0479">Metal-binding</keyword>
<evidence type="ECO:0000313" key="12">
    <source>
        <dbReference type="Proteomes" id="UP001195196"/>
    </source>
</evidence>
<dbReference type="InterPro" id="IPR001709">
    <property type="entry name" value="Flavoprot_Pyr_Nucl_cyt_Rdtase"/>
</dbReference>
<dbReference type="Gene3D" id="2.40.30.10">
    <property type="entry name" value="Translation factors"/>
    <property type="match status" value="1"/>
</dbReference>
<feature type="domain" description="FAD-binding FR-type" evidence="10">
    <location>
        <begin position="8"/>
        <end position="114"/>
    </location>
</feature>
<evidence type="ECO:0000256" key="5">
    <source>
        <dbReference type="ARBA" id="ARBA00022827"/>
    </source>
</evidence>
<comment type="caution">
    <text evidence="11">The sequence shown here is derived from an EMBL/GenBank/DDBJ whole genome shotgun (WGS) entry which is preliminary data.</text>
</comment>
<comment type="cofactor">
    <cofactor evidence="1">
        <name>FAD</name>
        <dbReference type="ChEBI" id="CHEBI:57692"/>
    </cofactor>
</comment>
<dbReference type="SUPFAM" id="SSF54292">
    <property type="entry name" value="2Fe-2S ferredoxin-like"/>
    <property type="match status" value="1"/>
</dbReference>
<dbReference type="PROSITE" id="PS51384">
    <property type="entry name" value="FAD_FR"/>
    <property type="match status" value="1"/>
</dbReference>
<evidence type="ECO:0000259" key="9">
    <source>
        <dbReference type="PROSITE" id="PS51085"/>
    </source>
</evidence>
<dbReference type="PANTHER" id="PTHR47354:SF8">
    <property type="entry name" value="1,2-PHENYLACETYL-COA EPOXIDASE, SUBUNIT E"/>
    <property type="match status" value="1"/>
</dbReference>
<dbReference type="GO" id="GO:0046872">
    <property type="term" value="F:metal ion binding"/>
    <property type="evidence" value="ECO:0007669"/>
    <property type="project" value="UniProtKB-KW"/>
</dbReference>
<dbReference type="GO" id="GO:0051537">
    <property type="term" value="F:2 iron, 2 sulfur cluster binding"/>
    <property type="evidence" value="ECO:0007669"/>
    <property type="project" value="UniProtKB-KW"/>
</dbReference>